<dbReference type="EMBL" id="FAXA01000194">
    <property type="protein sequence ID" value="CUV02154.1"/>
    <property type="molecule type" value="Genomic_DNA"/>
</dbReference>
<dbReference type="InterPro" id="IPR011008">
    <property type="entry name" value="Dimeric_a/b-barrel"/>
</dbReference>
<gene>
    <name evidence="1" type="ORF">MGWOODY_Clf843</name>
</gene>
<organism evidence="1">
    <name type="scientific">hydrothermal vent metagenome</name>
    <dbReference type="NCBI Taxonomy" id="652676"/>
    <lineage>
        <taxon>unclassified sequences</taxon>
        <taxon>metagenomes</taxon>
        <taxon>ecological metagenomes</taxon>
    </lineage>
</organism>
<dbReference type="SUPFAM" id="SSF54909">
    <property type="entry name" value="Dimeric alpha+beta barrel"/>
    <property type="match status" value="1"/>
</dbReference>
<sequence>MPAKKGTGLLMVWCDVPEDREDEFNRWYNEEHIAEILTVPGVLDAARYEAVKGGPKHLACYELESPSAVLGDGFTKRTKSKWSETMGPTLIGQNFFNPLYQMIFPDSVSGEMENSGMAPALQIGRMNIPVERTEEWNQWYNSTFVPNFETVPGCIRGRRFKTVRGEDPLYSVVYEFENENVSQTPEWEAQLDADPKNADMRALISHGSGSPSIFRKTFEL</sequence>
<accession>A0A160V879</accession>
<proteinExistence type="predicted"/>
<evidence type="ECO:0008006" key="2">
    <source>
        <dbReference type="Google" id="ProtNLM"/>
    </source>
</evidence>
<evidence type="ECO:0000313" key="1">
    <source>
        <dbReference type="EMBL" id="CUV02154.1"/>
    </source>
</evidence>
<reference evidence="1" key="1">
    <citation type="submission" date="2015-10" db="EMBL/GenBank/DDBJ databases">
        <authorList>
            <person name="Gilbert D.G."/>
        </authorList>
    </citation>
    <scope>NUCLEOTIDE SEQUENCE</scope>
</reference>
<protein>
    <recommendedName>
        <fullName evidence="2">EthD domain-containing protein</fullName>
    </recommendedName>
</protein>
<dbReference type="AlphaFoldDB" id="A0A160V879"/>
<name>A0A160V879_9ZZZZ</name>